<dbReference type="AlphaFoldDB" id="S4P092"/>
<sequence length="91" mass="9596">YVDVSAESDRILGAALCDGLPLLFSRKHGVLLLRAAEPGPRPSPSICESAMGSPCPSDMYDSNLSLYEIDPHEVGAASTDAVGKLKSAFLF</sequence>
<feature type="non-terminal residue" evidence="1">
    <location>
        <position position="1"/>
    </location>
</feature>
<protein>
    <submittedName>
        <fullName evidence="1">Nup133</fullName>
    </submittedName>
</protein>
<reference evidence="1" key="1">
    <citation type="journal article" date="2013" name="BMC Genomics">
        <title>Unscrambling butterfly oogenesis.</title>
        <authorList>
            <person name="Carter J.M."/>
            <person name="Baker S.C."/>
            <person name="Pink R."/>
            <person name="Carter D.R."/>
            <person name="Collins A."/>
            <person name="Tomlin J."/>
            <person name="Gibbs M."/>
            <person name="Breuker C.J."/>
        </authorList>
    </citation>
    <scope>NUCLEOTIDE SEQUENCE</scope>
    <source>
        <tissue evidence="1">Ovary</tissue>
    </source>
</reference>
<organism evidence="1">
    <name type="scientific">Pararge aegeria</name>
    <name type="common">speckled wood butterfly</name>
    <dbReference type="NCBI Taxonomy" id="116150"/>
    <lineage>
        <taxon>Eukaryota</taxon>
        <taxon>Metazoa</taxon>
        <taxon>Ecdysozoa</taxon>
        <taxon>Arthropoda</taxon>
        <taxon>Hexapoda</taxon>
        <taxon>Insecta</taxon>
        <taxon>Pterygota</taxon>
        <taxon>Neoptera</taxon>
        <taxon>Endopterygota</taxon>
        <taxon>Lepidoptera</taxon>
        <taxon>Glossata</taxon>
        <taxon>Ditrysia</taxon>
        <taxon>Papilionoidea</taxon>
        <taxon>Nymphalidae</taxon>
        <taxon>Satyrinae</taxon>
        <taxon>Satyrini</taxon>
        <taxon>Parargina</taxon>
        <taxon>Pararge</taxon>
    </lineage>
</organism>
<dbReference type="InterPro" id="IPR015943">
    <property type="entry name" value="WD40/YVTN_repeat-like_dom_sf"/>
</dbReference>
<dbReference type="Gene3D" id="2.130.10.10">
    <property type="entry name" value="YVTN repeat-like/Quinoprotein amine dehydrogenase"/>
    <property type="match status" value="1"/>
</dbReference>
<accession>S4P092</accession>
<evidence type="ECO:0000313" key="1">
    <source>
        <dbReference type="EMBL" id="JAA81548.1"/>
    </source>
</evidence>
<name>S4P092_9NEOP</name>
<feature type="non-terminal residue" evidence="1">
    <location>
        <position position="91"/>
    </location>
</feature>
<dbReference type="EMBL" id="GAIX01011012">
    <property type="protein sequence ID" value="JAA81548.1"/>
    <property type="molecule type" value="Transcribed_RNA"/>
</dbReference>
<reference evidence="1" key="2">
    <citation type="submission" date="2013-05" db="EMBL/GenBank/DDBJ databases">
        <authorList>
            <person name="Carter J.-M."/>
            <person name="Baker S.C."/>
            <person name="Pink R."/>
            <person name="Carter D.R.F."/>
            <person name="Collins A."/>
            <person name="Tomlin J."/>
            <person name="Gibbs M."/>
            <person name="Breuker C.J."/>
        </authorList>
    </citation>
    <scope>NUCLEOTIDE SEQUENCE</scope>
    <source>
        <tissue evidence="1">Ovary</tissue>
    </source>
</reference>
<proteinExistence type="predicted"/>